<dbReference type="GO" id="GO:1990130">
    <property type="term" value="C:GATOR1 complex"/>
    <property type="evidence" value="ECO:0007669"/>
    <property type="project" value="TreeGrafter"/>
</dbReference>
<evidence type="ECO:0000313" key="2">
    <source>
        <dbReference type="EMBL" id="PIO52861.1"/>
    </source>
</evidence>
<dbReference type="Pfam" id="PF19418">
    <property type="entry name" value="DEPDC5_CTD"/>
    <property type="match status" value="1"/>
</dbReference>
<dbReference type="GO" id="GO:1904262">
    <property type="term" value="P:negative regulation of TORC1 signaling"/>
    <property type="evidence" value="ECO:0007669"/>
    <property type="project" value="TreeGrafter"/>
</dbReference>
<dbReference type="EMBL" id="KZ424651">
    <property type="protein sequence ID" value="PIO52861.1"/>
    <property type="molecule type" value="Genomic_DNA"/>
</dbReference>
<dbReference type="InterPro" id="IPR027244">
    <property type="entry name" value="IML1"/>
</dbReference>
<dbReference type="InterPro" id="IPR045838">
    <property type="entry name" value="DEPDC5_CTD"/>
</dbReference>
<evidence type="ECO:0000259" key="1">
    <source>
        <dbReference type="Pfam" id="PF19418"/>
    </source>
</evidence>
<protein>
    <recommendedName>
        <fullName evidence="1">DEPDC5 C-terminal domain-containing protein</fullName>
    </recommendedName>
</protein>
<name>A0A2G9T4I8_TELCI</name>
<keyword evidence="3" id="KW-1185">Reference proteome</keyword>
<feature type="non-terminal residue" evidence="2">
    <location>
        <position position="81"/>
    </location>
</feature>
<dbReference type="GO" id="GO:0005096">
    <property type="term" value="F:GTPase activator activity"/>
    <property type="evidence" value="ECO:0007669"/>
    <property type="project" value="InterPro"/>
</dbReference>
<dbReference type="PANTHER" id="PTHR13179">
    <property type="entry name" value="DEP DOMAIN CONTAINING PROTEIN 5"/>
    <property type="match status" value="1"/>
</dbReference>
<gene>
    <name evidence="2" type="ORF">TELCIR_25826</name>
</gene>
<dbReference type="GO" id="GO:0034198">
    <property type="term" value="P:cellular response to amino acid starvation"/>
    <property type="evidence" value="ECO:0007669"/>
    <property type="project" value="TreeGrafter"/>
</dbReference>
<sequence length="81" mass="9434">VVYDRSFCEQKAFELSLKWFMATGQTVADTVYTWQSKISKEKFYLFPVPEDPIALPKDLNSNPLRCPIRVQVQQDVVPNHM</sequence>
<dbReference type="OrthoDB" id="438939at2759"/>
<dbReference type="GO" id="GO:0010508">
    <property type="term" value="P:positive regulation of autophagy"/>
    <property type="evidence" value="ECO:0007669"/>
    <property type="project" value="TreeGrafter"/>
</dbReference>
<dbReference type="AlphaFoldDB" id="A0A2G9T4I8"/>
<proteinExistence type="predicted"/>
<dbReference type="GO" id="GO:0005765">
    <property type="term" value="C:lysosomal membrane"/>
    <property type="evidence" value="ECO:0007669"/>
    <property type="project" value="TreeGrafter"/>
</dbReference>
<feature type="non-terminal residue" evidence="2">
    <location>
        <position position="1"/>
    </location>
</feature>
<dbReference type="PANTHER" id="PTHR13179:SF8">
    <property type="entry name" value="GATOR COMPLEX PROTEIN DEPDC5"/>
    <property type="match status" value="1"/>
</dbReference>
<accession>A0A2G9T4I8</accession>
<dbReference type="Proteomes" id="UP000230423">
    <property type="component" value="Unassembled WGS sequence"/>
</dbReference>
<evidence type="ECO:0000313" key="3">
    <source>
        <dbReference type="Proteomes" id="UP000230423"/>
    </source>
</evidence>
<feature type="domain" description="DEPDC5 C-terminal" evidence="1">
    <location>
        <begin position="2"/>
        <end position="72"/>
    </location>
</feature>
<organism evidence="2 3">
    <name type="scientific">Teladorsagia circumcincta</name>
    <name type="common">Brown stomach worm</name>
    <name type="synonym">Ostertagia circumcincta</name>
    <dbReference type="NCBI Taxonomy" id="45464"/>
    <lineage>
        <taxon>Eukaryota</taxon>
        <taxon>Metazoa</taxon>
        <taxon>Ecdysozoa</taxon>
        <taxon>Nematoda</taxon>
        <taxon>Chromadorea</taxon>
        <taxon>Rhabditida</taxon>
        <taxon>Rhabditina</taxon>
        <taxon>Rhabditomorpha</taxon>
        <taxon>Strongyloidea</taxon>
        <taxon>Trichostrongylidae</taxon>
        <taxon>Teladorsagia</taxon>
    </lineage>
</organism>
<reference evidence="2 3" key="1">
    <citation type="submission" date="2015-09" db="EMBL/GenBank/DDBJ databases">
        <title>Draft genome of the parasitic nematode Teladorsagia circumcincta isolate WARC Sus (inbred).</title>
        <authorList>
            <person name="Mitreva M."/>
        </authorList>
    </citation>
    <scope>NUCLEOTIDE SEQUENCE [LARGE SCALE GENOMIC DNA]</scope>
    <source>
        <strain evidence="2 3">S</strain>
    </source>
</reference>